<protein>
    <submittedName>
        <fullName evidence="1">Uncharacterized protein</fullName>
    </submittedName>
</protein>
<comment type="caution">
    <text evidence="1">The sequence shown here is derived from an EMBL/GenBank/DDBJ whole genome shotgun (WGS) entry which is preliminary data.</text>
</comment>
<gene>
    <name evidence="1" type="ORF">FVE85_5401</name>
</gene>
<dbReference type="GO" id="GO:0005737">
    <property type="term" value="C:cytoplasm"/>
    <property type="evidence" value="ECO:0007669"/>
    <property type="project" value="TreeGrafter"/>
</dbReference>
<evidence type="ECO:0000313" key="1">
    <source>
        <dbReference type="EMBL" id="KAA8497816.1"/>
    </source>
</evidence>
<dbReference type="Proteomes" id="UP000324585">
    <property type="component" value="Unassembled WGS sequence"/>
</dbReference>
<dbReference type="GO" id="GO:0000309">
    <property type="term" value="F:nicotinamide-nucleotide adenylyltransferase activity"/>
    <property type="evidence" value="ECO:0007669"/>
    <property type="project" value="TreeGrafter"/>
</dbReference>
<keyword evidence="2" id="KW-1185">Reference proteome</keyword>
<dbReference type="PANTHER" id="PTHR31285">
    <property type="entry name" value="NICOTINAMIDE MONONUCLEOTIDE ADENYLYLTRANSFERASE"/>
    <property type="match status" value="1"/>
</dbReference>
<reference evidence="2" key="1">
    <citation type="journal article" date="2019" name="Nat. Commun.">
        <title>Expansion of phycobilisome linker gene families in mesophilic red algae.</title>
        <authorList>
            <person name="Lee J."/>
            <person name="Kim D."/>
            <person name="Bhattacharya D."/>
            <person name="Yoon H.S."/>
        </authorList>
    </citation>
    <scope>NUCLEOTIDE SEQUENCE [LARGE SCALE GENOMIC DNA]</scope>
    <source>
        <strain evidence="2">CCMP 1328</strain>
    </source>
</reference>
<dbReference type="GO" id="GO:0016887">
    <property type="term" value="F:ATP hydrolysis activity"/>
    <property type="evidence" value="ECO:0007669"/>
    <property type="project" value="TreeGrafter"/>
</dbReference>
<dbReference type="AlphaFoldDB" id="A0A5J4Z2G4"/>
<proteinExistence type="predicted"/>
<dbReference type="EMBL" id="VRMN01000001">
    <property type="protein sequence ID" value="KAA8497816.1"/>
    <property type="molecule type" value="Genomic_DNA"/>
</dbReference>
<accession>A0A5J4Z2G4</accession>
<dbReference type="PANTHER" id="PTHR31285:SF0">
    <property type="entry name" value="NICOTINAMIDE MONONUCLEOTIDE ADENYLYLTRANSFERASE"/>
    <property type="match status" value="1"/>
</dbReference>
<organism evidence="1 2">
    <name type="scientific">Porphyridium purpureum</name>
    <name type="common">Red alga</name>
    <name type="synonym">Porphyridium cruentum</name>
    <dbReference type="NCBI Taxonomy" id="35688"/>
    <lineage>
        <taxon>Eukaryota</taxon>
        <taxon>Rhodophyta</taxon>
        <taxon>Bangiophyceae</taxon>
        <taxon>Porphyridiales</taxon>
        <taxon>Porphyridiaceae</taxon>
        <taxon>Porphyridium</taxon>
    </lineage>
</organism>
<sequence length="204" mass="21431">MQTATFVALLHASTTRLVYEFAGAGVEALSALHAVSGSSRTVLEASDWYSKASLELAVGQKSLQSGAASVEVVTALAWHAYERAVLLSGIEDARVASEDEGPPVKPVLGVACVGAIATDRVRRGADRALVAIASGPTQPLRLRSIHFPPSFRGDRPAQERAVSDLVILATCCEAGVVPADAVLSHMFAEHGELELLQTEQTGFI</sequence>
<evidence type="ECO:0000313" key="2">
    <source>
        <dbReference type="Proteomes" id="UP000324585"/>
    </source>
</evidence>
<name>A0A5J4Z2G4_PORPP</name>